<dbReference type="InterPro" id="IPR027417">
    <property type="entry name" value="P-loop_NTPase"/>
</dbReference>
<keyword evidence="7" id="KW-0472">Membrane</keyword>
<dbReference type="GO" id="GO:0005524">
    <property type="term" value="F:ATP binding"/>
    <property type="evidence" value="ECO:0007669"/>
    <property type="project" value="UniProtKB-KW"/>
</dbReference>
<evidence type="ECO:0000259" key="9">
    <source>
        <dbReference type="PROSITE" id="PS50893"/>
    </source>
</evidence>
<evidence type="ECO:0000256" key="8">
    <source>
        <dbReference type="SAM" id="MobiDB-lite"/>
    </source>
</evidence>
<feature type="domain" description="ABC transporter" evidence="9">
    <location>
        <begin position="6"/>
        <end position="257"/>
    </location>
</feature>
<dbReference type="OrthoDB" id="9806285at2"/>
<dbReference type="InterPro" id="IPR017871">
    <property type="entry name" value="ABC_transporter-like_CS"/>
</dbReference>
<dbReference type="AlphaFoldDB" id="A0A518EVZ6"/>
<evidence type="ECO:0000313" key="11">
    <source>
        <dbReference type="Proteomes" id="UP000320390"/>
    </source>
</evidence>
<dbReference type="CDD" id="cd03257">
    <property type="entry name" value="ABC_NikE_OppD_transporters"/>
    <property type="match status" value="1"/>
</dbReference>
<dbReference type="InterPro" id="IPR050388">
    <property type="entry name" value="ABC_Ni/Peptide_Import"/>
</dbReference>
<dbReference type="PROSITE" id="PS00211">
    <property type="entry name" value="ABC_TRANSPORTER_1"/>
    <property type="match status" value="1"/>
</dbReference>
<dbReference type="EMBL" id="CP036434">
    <property type="protein sequence ID" value="QDV08265.1"/>
    <property type="molecule type" value="Genomic_DNA"/>
</dbReference>
<dbReference type="InterPro" id="IPR013563">
    <property type="entry name" value="Oligopep_ABC_C"/>
</dbReference>
<proteinExistence type="inferred from homology"/>
<dbReference type="SMART" id="SM00382">
    <property type="entry name" value="AAA"/>
    <property type="match status" value="1"/>
</dbReference>
<evidence type="ECO:0000256" key="1">
    <source>
        <dbReference type="ARBA" id="ARBA00004417"/>
    </source>
</evidence>
<dbReference type="Pfam" id="PF08352">
    <property type="entry name" value="oligo_HPY"/>
    <property type="match status" value="1"/>
</dbReference>
<dbReference type="PROSITE" id="PS50893">
    <property type="entry name" value="ABC_TRANSPORTER_2"/>
    <property type="match status" value="1"/>
</dbReference>
<dbReference type="GO" id="GO:0005886">
    <property type="term" value="C:plasma membrane"/>
    <property type="evidence" value="ECO:0007669"/>
    <property type="project" value="UniProtKB-SubCell"/>
</dbReference>
<dbReference type="InterPro" id="IPR003439">
    <property type="entry name" value="ABC_transporter-like_ATP-bd"/>
</dbReference>
<dbReference type="PANTHER" id="PTHR43297:SF2">
    <property type="entry name" value="DIPEPTIDE TRANSPORT ATP-BINDING PROTEIN DPPD"/>
    <property type="match status" value="1"/>
</dbReference>
<dbReference type="NCBIfam" id="TIGR01727">
    <property type="entry name" value="oligo_HPY"/>
    <property type="match status" value="1"/>
</dbReference>
<dbReference type="SUPFAM" id="SSF52540">
    <property type="entry name" value="P-loop containing nucleoside triphosphate hydrolases"/>
    <property type="match status" value="1"/>
</dbReference>
<evidence type="ECO:0000256" key="2">
    <source>
        <dbReference type="ARBA" id="ARBA00005417"/>
    </source>
</evidence>
<evidence type="ECO:0000256" key="6">
    <source>
        <dbReference type="ARBA" id="ARBA00022840"/>
    </source>
</evidence>
<dbReference type="GO" id="GO:0016887">
    <property type="term" value="F:ATP hydrolysis activity"/>
    <property type="evidence" value="ECO:0007669"/>
    <property type="project" value="InterPro"/>
</dbReference>
<dbReference type="RefSeq" id="WP_145200608.1">
    <property type="nucleotide sequence ID" value="NZ_CP036434.1"/>
</dbReference>
<evidence type="ECO:0000256" key="4">
    <source>
        <dbReference type="ARBA" id="ARBA00022475"/>
    </source>
</evidence>
<protein>
    <submittedName>
        <fullName evidence="10">Oligopeptide transport ATP-binding protein OppD</fullName>
    </submittedName>
</protein>
<keyword evidence="5" id="KW-0547">Nucleotide-binding</keyword>
<dbReference type="Gene3D" id="3.40.50.300">
    <property type="entry name" value="P-loop containing nucleotide triphosphate hydrolases"/>
    <property type="match status" value="1"/>
</dbReference>
<organism evidence="10 11">
    <name type="scientific">Saltatorellus ferox</name>
    <dbReference type="NCBI Taxonomy" id="2528018"/>
    <lineage>
        <taxon>Bacteria</taxon>
        <taxon>Pseudomonadati</taxon>
        <taxon>Planctomycetota</taxon>
        <taxon>Planctomycetia</taxon>
        <taxon>Planctomycetia incertae sedis</taxon>
        <taxon>Saltatorellus</taxon>
    </lineage>
</organism>
<sequence length="357" mass="38789">MATPILDVQNLRVRFETHHGIVRAVDGVSFHLHEGETLGLVGESGSGKSVTNLALMGLVPQPPGVIEADRLTYQGRDLLTLSDRELRRLRGNEISMIFQDPMTSLNPLLTIGRQLTEVLEVHKKLGRREARRLSAEGLDDVGIPEPQKRLDQYPHELSGGMRQRVMIAMGLLCKPKILLADEPTTALDVTIQAQILELMRRLQESHGTAIVLVTHDLGVVAGMSDRVNVMYAGKLVETAEAGPLFEEPRHPYTKGLLGSVPRLTGDPDAELDSIPGAPPDLAALPPGCSFAPRCGFQVARCTEDIPTLFELPTVQSERRSACFEHARLGPTLIADTRGRLNGLDGNPDGDPNEGTPA</sequence>
<keyword evidence="11" id="KW-1185">Reference proteome</keyword>
<evidence type="ECO:0000256" key="7">
    <source>
        <dbReference type="ARBA" id="ARBA00023136"/>
    </source>
</evidence>
<dbReference type="Pfam" id="PF00005">
    <property type="entry name" value="ABC_tran"/>
    <property type="match status" value="1"/>
</dbReference>
<comment type="subcellular location">
    <subcellularLocation>
        <location evidence="1">Cell inner membrane</location>
        <topology evidence="1">Peripheral membrane protein</topology>
    </subcellularLocation>
</comment>
<feature type="region of interest" description="Disordered" evidence="8">
    <location>
        <begin position="336"/>
        <end position="357"/>
    </location>
</feature>
<dbReference type="FunFam" id="3.40.50.300:FF:000016">
    <property type="entry name" value="Oligopeptide ABC transporter ATP-binding component"/>
    <property type="match status" value="1"/>
</dbReference>
<keyword evidence="4" id="KW-1003">Cell membrane</keyword>
<reference evidence="10 11" key="1">
    <citation type="submission" date="2019-02" db="EMBL/GenBank/DDBJ databases">
        <title>Deep-cultivation of Planctomycetes and their phenomic and genomic characterization uncovers novel biology.</title>
        <authorList>
            <person name="Wiegand S."/>
            <person name="Jogler M."/>
            <person name="Boedeker C."/>
            <person name="Pinto D."/>
            <person name="Vollmers J."/>
            <person name="Rivas-Marin E."/>
            <person name="Kohn T."/>
            <person name="Peeters S.H."/>
            <person name="Heuer A."/>
            <person name="Rast P."/>
            <person name="Oberbeckmann S."/>
            <person name="Bunk B."/>
            <person name="Jeske O."/>
            <person name="Meyerdierks A."/>
            <person name="Storesund J.E."/>
            <person name="Kallscheuer N."/>
            <person name="Luecker S."/>
            <person name="Lage O.M."/>
            <person name="Pohl T."/>
            <person name="Merkel B.J."/>
            <person name="Hornburger P."/>
            <person name="Mueller R.-W."/>
            <person name="Bruemmer F."/>
            <person name="Labrenz M."/>
            <person name="Spormann A.M."/>
            <person name="Op den Camp H."/>
            <person name="Overmann J."/>
            <person name="Amann R."/>
            <person name="Jetten M.S.M."/>
            <person name="Mascher T."/>
            <person name="Medema M.H."/>
            <person name="Devos D.P."/>
            <person name="Kaster A.-K."/>
            <person name="Ovreas L."/>
            <person name="Rohde M."/>
            <person name="Galperin M.Y."/>
            <person name="Jogler C."/>
        </authorList>
    </citation>
    <scope>NUCLEOTIDE SEQUENCE [LARGE SCALE GENOMIC DNA]</scope>
    <source>
        <strain evidence="10 11">Poly30</strain>
    </source>
</reference>
<keyword evidence="3" id="KW-0813">Transport</keyword>
<dbReference type="InterPro" id="IPR003593">
    <property type="entry name" value="AAA+_ATPase"/>
</dbReference>
<comment type="similarity">
    <text evidence="2">Belongs to the ABC transporter superfamily.</text>
</comment>
<dbReference type="Proteomes" id="UP000320390">
    <property type="component" value="Chromosome"/>
</dbReference>
<gene>
    <name evidence="10" type="primary">oppD_2</name>
    <name evidence="10" type="ORF">Poly30_38020</name>
</gene>
<evidence type="ECO:0000256" key="3">
    <source>
        <dbReference type="ARBA" id="ARBA00022448"/>
    </source>
</evidence>
<keyword evidence="6 10" id="KW-0067">ATP-binding</keyword>
<evidence type="ECO:0000256" key="5">
    <source>
        <dbReference type="ARBA" id="ARBA00022741"/>
    </source>
</evidence>
<evidence type="ECO:0000313" key="10">
    <source>
        <dbReference type="EMBL" id="QDV08265.1"/>
    </source>
</evidence>
<name>A0A518EVZ6_9BACT</name>
<accession>A0A518EVZ6</accession>
<dbReference type="PANTHER" id="PTHR43297">
    <property type="entry name" value="OLIGOPEPTIDE TRANSPORT ATP-BINDING PROTEIN APPD"/>
    <property type="match status" value="1"/>
</dbReference>
<dbReference type="GO" id="GO:0015833">
    <property type="term" value="P:peptide transport"/>
    <property type="evidence" value="ECO:0007669"/>
    <property type="project" value="InterPro"/>
</dbReference>